<organism evidence="29 30">
    <name type="scientific">Diabrotica virgifera virgifera</name>
    <name type="common">western corn rootworm</name>
    <dbReference type="NCBI Taxonomy" id="50390"/>
    <lineage>
        <taxon>Eukaryota</taxon>
        <taxon>Metazoa</taxon>
        <taxon>Ecdysozoa</taxon>
        <taxon>Arthropoda</taxon>
        <taxon>Hexapoda</taxon>
        <taxon>Insecta</taxon>
        <taxon>Pterygota</taxon>
        <taxon>Neoptera</taxon>
        <taxon>Endopterygota</taxon>
        <taxon>Coleoptera</taxon>
        <taxon>Polyphaga</taxon>
        <taxon>Cucujiformia</taxon>
        <taxon>Chrysomeloidea</taxon>
        <taxon>Chrysomelidae</taxon>
        <taxon>Galerucinae</taxon>
        <taxon>Diabroticina</taxon>
        <taxon>Diabroticites</taxon>
        <taxon>Diabrotica</taxon>
    </lineage>
</organism>
<dbReference type="InterPro" id="IPR015008">
    <property type="entry name" value="ROCK_Rho-bd_dom"/>
</dbReference>
<keyword evidence="10" id="KW-0808">Transferase</keyword>
<evidence type="ECO:0000259" key="28">
    <source>
        <dbReference type="PROSITE" id="PS51859"/>
    </source>
</evidence>
<dbReference type="InterPro" id="IPR002219">
    <property type="entry name" value="PKC_DAG/PE"/>
</dbReference>
<accession>A0ABM5KJ04</accession>
<evidence type="ECO:0000256" key="12">
    <source>
        <dbReference type="ARBA" id="ARBA00022741"/>
    </source>
</evidence>
<evidence type="ECO:0000256" key="4">
    <source>
        <dbReference type="ARBA" id="ARBA00009903"/>
    </source>
</evidence>
<evidence type="ECO:0000256" key="8">
    <source>
        <dbReference type="ARBA" id="ARBA00022527"/>
    </source>
</evidence>
<keyword evidence="19" id="KW-0472">Membrane</keyword>
<feature type="domain" description="AGC-kinase C-terminal" evidence="27">
    <location>
        <begin position="341"/>
        <end position="411"/>
    </location>
</feature>
<dbReference type="PROSITE" id="PS51859">
    <property type="entry name" value="RHO_BD"/>
    <property type="match status" value="1"/>
</dbReference>
<evidence type="ECO:0000313" key="29">
    <source>
        <dbReference type="EnsemblMetazoa" id="XP_050510184.1"/>
    </source>
</evidence>
<keyword evidence="14" id="KW-0418">Kinase</keyword>
<dbReference type="SMART" id="SM00220">
    <property type="entry name" value="S_TKc"/>
    <property type="match status" value="1"/>
</dbReference>
<dbReference type="Gene3D" id="2.30.29.30">
    <property type="entry name" value="Pleckstrin-homology domain (PH domain)/Phosphotyrosine-binding domain (PTB)"/>
    <property type="match status" value="1"/>
</dbReference>
<dbReference type="PANTHER" id="PTHR22988:SF73">
    <property type="entry name" value="RHO-ASSOCIATED PROTEIN KINASE"/>
    <property type="match status" value="1"/>
</dbReference>
<dbReference type="Gene3D" id="1.10.510.10">
    <property type="entry name" value="Transferase(Phosphotransferase) domain 1"/>
    <property type="match status" value="1"/>
</dbReference>
<evidence type="ECO:0000256" key="18">
    <source>
        <dbReference type="ARBA" id="ARBA00023054"/>
    </source>
</evidence>
<dbReference type="Gene3D" id="3.30.200.20">
    <property type="entry name" value="Phosphorylase Kinase, domain 1"/>
    <property type="match status" value="1"/>
</dbReference>
<dbReference type="Pfam" id="PF00069">
    <property type="entry name" value="Pkinase"/>
    <property type="match status" value="1"/>
</dbReference>
<dbReference type="InterPro" id="IPR000961">
    <property type="entry name" value="AGC-kinase_C"/>
</dbReference>
<feature type="domain" description="PH" evidence="24">
    <location>
        <begin position="1109"/>
        <end position="1318"/>
    </location>
</feature>
<dbReference type="InterPro" id="IPR046349">
    <property type="entry name" value="C1-like_sf"/>
</dbReference>
<evidence type="ECO:0000259" key="25">
    <source>
        <dbReference type="PROSITE" id="PS50011"/>
    </source>
</evidence>
<evidence type="ECO:0000256" key="5">
    <source>
        <dbReference type="ARBA" id="ARBA00012513"/>
    </source>
</evidence>
<feature type="domain" description="Protein kinase" evidence="25">
    <location>
        <begin position="78"/>
        <end position="339"/>
    </location>
</feature>
<protein>
    <recommendedName>
        <fullName evidence="5">non-specific serine/threonine protein kinase</fullName>
        <ecNumber evidence="5">2.7.11.1</ecNumber>
    </recommendedName>
</protein>
<dbReference type="PROSITE" id="PS51285">
    <property type="entry name" value="AGC_KINASE_CTER"/>
    <property type="match status" value="1"/>
</dbReference>
<keyword evidence="30" id="KW-1185">Reference proteome</keyword>
<dbReference type="InterPro" id="IPR001849">
    <property type="entry name" value="PH_domain"/>
</dbReference>
<evidence type="ECO:0000259" key="26">
    <source>
        <dbReference type="PROSITE" id="PS50081"/>
    </source>
</evidence>
<evidence type="ECO:0000256" key="16">
    <source>
        <dbReference type="ARBA" id="ARBA00022840"/>
    </source>
</evidence>
<evidence type="ECO:0000256" key="2">
    <source>
        <dbReference type="ARBA" id="ARBA00004236"/>
    </source>
</evidence>
<dbReference type="CDD" id="cd22250">
    <property type="entry name" value="ROCK_SBD"/>
    <property type="match status" value="1"/>
</dbReference>
<comment type="subcellular location">
    <subcellularLocation>
        <location evidence="2">Cell membrane</location>
    </subcellularLocation>
    <subcellularLocation>
        <location evidence="3">Cytoplasm</location>
        <location evidence="3">Cytoskeleton</location>
    </subcellularLocation>
</comment>
<dbReference type="InterPro" id="IPR011993">
    <property type="entry name" value="PH-like_dom_sf"/>
</dbReference>
<dbReference type="RefSeq" id="XP_050510184.1">
    <property type="nucleotide sequence ID" value="XM_050654227.1"/>
</dbReference>
<feature type="domain" description="RhoBD" evidence="28">
    <location>
        <begin position="942"/>
        <end position="1006"/>
    </location>
</feature>
<feature type="coiled-coil region" evidence="23">
    <location>
        <begin position="432"/>
        <end position="821"/>
    </location>
</feature>
<dbReference type="Pfam" id="PF02958">
    <property type="entry name" value="EcKL"/>
    <property type="match status" value="1"/>
</dbReference>
<keyword evidence="9" id="KW-0597">Phosphoprotein</keyword>
<dbReference type="InterPro" id="IPR000719">
    <property type="entry name" value="Prot_kinase_dom"/>
</dbReference>
<dbReference type="CDD" id="cd20813">
    <property type="entry name" value="C1_ROCK"/>
    <property type="match status" value="1"/>
</dbReference>
<dbReference type="CDD" id="cd01242">
    <property type="entry name" value="PH_ROCK"/>
    <property type="match status" value="1"/>
</dbReference>
<keyword evidence="8" id="KW-0723">Serine/threonine-protein kinase</keyword>
<dbReference type="EC" id="2.7.11.1" evidence="5"/>
<dbReference type="Proteomes" id="UP001652700">
    <property type="component" value="Unplaced"/>
</dbReference>
<keyword evidence="16 22" id="KW-0067">ATP-binding</keyword>
<evidence type="ECO:0000256" key="23">
    <source>
        <dbReference type="SAM" id="Coils"/>
    </source>
</evidence>
<dbReference type="InterPro" id="IPR015897">
    <property type="entry name" value="CHK_kinase-like"/>
</dbReference>
<dbReference type="SMART" id="SM00133">
    <property type="entry name" value="S_TK_X"/>
    <property type="match status" value="1"/>
</dbReference>
<reference evidence="29" key="1">
    <citation type="submission" date="2025-05" db="UniProtKB">
        <authorList>
            <consortium name="EnsemblMetazoa"/>
        </authorList>
    </citation>
    <scope>IDENTIFICATION</scope>
</reference>
<keyword evidence="6" id="KW-1003">Cell membrane</keyword>
<evidence type="ECO:0000256" key="11">
    <source>
        <dbReference type="ARBA" id="ARBA00022723"/>
    </source>
</evidence>
<evidence type="ECO:0000256" key="1">
    <source>
        <dbReference type="ARBA" id="ARBA00001946"/>
    </source>
</evidence>
<dbReference type="PROSITE" id="PS00107">
    <property type="entry name" value="PROTEIN_KINASE_ATP"/>
    <property type="match status" value="1"/>
</dbReference>
<dbReference type="InterPro" id="IPR011009">
    <property type="entry name" value="Kinase-like_dom_sf"/>
</dbReference>
<keyword evidence="11" id="KW-0479">Metal-binding</keyword>
<dbReference type="SUPFAM" id="SSF56112">
    <property type="entry name" value="Protein kinase-like (PK-like)"/>
    <property type="match status" value="2"/>
</dbReference>
<dbReference type="SUPFAM" id="SSF50729">
    <property type="entry name" value="PH domain-like"/>
    <property type="match status" value="1"/>
</dbReference>
<dbReference type="SMART" id="SM00587">
    <property type="entry name" value="CHK"/>
    <property type="match status" value="1"/>
</dbReference>
<evidence type="ECO:0000256" key="19">
    <source>
        <dbReference type="ARBA" id="ARBA00023136"/>
    </source>
</evidence>
<feature type="coiled-coil region" evidence="23">
    <location>
        <begin position="1014"/>
        <end position="1087"/>
    </location>
</feature>
<sequence length="1748" mass="204302">MDIISDEDRRRRLRVLEERIKEPRSKGNIDSLLDTVQALYTDCDHPAIKKLKNVEVYLNRYDDFASDIINLRMKTDDFEHIKVIGRGAFGKVQLVRHKYTRRVYAMKRLSKADLIKRSDSAFFWEERYIMAHARSEWIVQLHFAFQDAKHLYMVMDYMPGGDIVNLMSNYDIPETWAKFYTMEVVLALDIIHSMGFVHRDVKPDNMLLDKYGHLKLADFGTCMRMDEGGLVRSNNVVGTPDYISPEVLQSHGKGIYGRECDWWSVGIFVYEMLVGETPFYADSLLGTYNKIMYHENNLSFPDEVEISNEAKSFIQGLLCDRNKRLGRNSVEEIKLHPFFINNENWTFSNLRDMAPPVVPELTGDDDTSNFEDYEKDETPEENFPIPNSFVGNHLPFIGFTYNSDYQLLTSSDSVDSKSNNIIMDGSHASNHVHKLELLLEQEKINVETLEAKHRQLLNQLETIAQRESDIREEVTKYEKDLTILRHNYKELQRKAEYESDLRKNTEKYLSELKKRYEEEQNKRTREMNNNQQHNDKIQFLEKQVNEMQEKLKGETENCQKLRKQANELTIAKSNSEHKVAEYQTLLQSIQSQRDGLQAEVASLQDQLAEERNSRSQVSDHQMVLENKLHSVNSEMERLRQKELKTSADNSQLTEKVSFLEKECAGLDLELNALKNRYQQEVKAHEETERSRVLNKEEANLEVVKALQTKLNEEKSARQKADLNSQEKERQISMLSVDYRQIQQRLQKLEGEYRQEVEKTKALHSQIEQEQQKKTIMQSEMGNLQAELAKLKVKESQLLHELSHLQDFKKALEEEIVRLKSSWQRDQLQMKELQENLETEQYFTTLYKTQTIELKEEVDEKNRINKEFEEERASLKHQCQLALARADSEALARSIAEETVADLEKEKTMKELELKDLMAKQRTEMNNKEVVINNFKEKELEYKRINEQLQREQEEMNRQYKQLQEEFNRKTNNTEEYEKLVAKLNTESLLKQQAVNKLHEILNRKDIRESGKGKSKVSNADLRRKEKDLKKLQQELSLEKDKYNQMISNYQKNIQDLSAQLSEELSGKQRLQMELDSKDADLEQLQTKLWSMNSETASLSSADNEGDEIDAVFEGWLSIPSKQNIKRHGWKKQYVVVSSRKIIFYNSDNDKQNSDPVIVLDLCKVFHVRSVTQGDVIRADSKDIPRIFQLLYAGEGEARKTDAEQSALALDVSQSMRNFDDKPSVISHKGHEFLNISYHMPTTCEVCPKQMWHMFRPPPALECRRCRIKVHKDHLERKEDSVPPCKLHYDPSYAKELLLLATSHDDQKQWVSRLSRKIQKCGFKANNSNAIDSTAKISPRSIDRIEMGPQTIKQLDEMIYKHLPKGSKIIETKISNLTVPGDNYGSQIYKVDMKMKNESGGIEDLNVVAKQIPDSEFYQEVFNIQVTFNMEKEFYNTIVPRLYEFQKKYNVPVSDSFPKFYGARNNLNGVNNVVDKDGLIILENLKIKGYVNLERTIGFDLSTSRLILEDLAHFHATTLALKLKEPETFEKKIKPYCSCFLKLPAPLDLAYEGNQLALVLEEEEIGRKLMPQLRKSMKYMGTLRTTFREPFATVVHRDFWVNNIMLQFVEGAVKNIKIVDFQMYTYDSPATDLMFFIFTSVQTQVLKQHFEELIEHYHEILAQTLLMFGCDITQFTYEKLLEEISACMKTELGKMIFMLLFIIRGPKGGHLNSDPKEIPKLNVKHLTSEDKDRLFWLLKEFDERGWMNF</sequence>
<dbReference type="Pfam" id="PF08912">
    <property type="entry name" value="Rho_Binding"/>
    <property type="match status" value="1"/>
</dbReference>
<dbReference type="EnsemblMetazoa" id="XM_050654227.1">
    <property type="protein sequence ID" value="XP_050510184.1"/>
    <property type="gene ID" value="LOC114327074"/>
</dbReference>
<evidence type="ECO:0000256" key="15">
    <source>
        <dbReference type="ARBA" id="ARBA00022833"/>
    </source>
</evidence>
<evidence type="ECO:0000256" key="21">
    <source>
        <dbReference type="PROSITE-ProRule" id="PRU01206"/>
    </source>
</evidence>
<evidence type="ECO:0000259" key="24">
    <source>
        <dbReference type="PROSITE" id="PS50003"/>
    </source>
</evidence>
<evidence type="ECO:0000256" key="14">
    <source>
        <dbReference type="ARBA" id="ARBA00022777"/>
    </source>
</evidence>
<feature type="binding site" evidence="22">
    <location>
        <position position="107"/>
    </location>
    <ligand>
        <name>ATP</name>
        <dbReference type="ChEBI" id="CHEBI:30616"/>
    </ligand>
</feature>
<dbReference type="Gene3D" id="3.30.60.20">
    <property type="match status" value="1"/>
</dbReference>
<comment type="similarity">
    <text evidence="4">Belongs to the protein kinase superfamily. AGC Ser/Thr protein kinase family.</text>
</comment>
<keyword evidence="7" id="KW-0963">Cytoplasm</keyword>
<dbReference type="InterPro" id="IPR050839">
    <property type="entry name" value="Rho-assoc_Ser/Thr_Kinase"/>
</dbReference>
<dbReference type="SUPFAM" id="SSF57889">
    <property type="entry name" value="Cysteine-rich domain"/>
    <property type="match status" value="1"/>
</dbReference>
<evidence type="ECO:0000256" key="13">
    <source>
        <dbReference type="ARBA" id="ARBA00022771"/>
    </source>
</evidence>
<dbReference type="InterPro" id="IPR004119">
    <property type="entry name" value="EcKL"/>
</dbReference>
<dbReference type="Pfam" id="PF25346">
    <property type="entry name" value="PH_MRCK"/>
    <property type="match status" value="1"/>
</dbReference>
<dbReference type="InterPro" id="IPR017441">
    <property type="entry name" value="Protein_kinase_ATP_BS"/>
</dbReference>
<dbReference type="PROSITE" id="PS00108">
    <property type="entry name" value="PROTEIN_KINASE_ST"/>
    <property type="match status" value="1"/>
</dbReference>
<keyword evidence="15" id="KW-0862">Zinc</keyword>
<evidence type="ECO:0000256" key="6">
    <source>
        <dbReference type="ARBA" id="ARBA00022475"/>
    </source>
</evidence>
<feature type="domain" description="Phorbol-ester/DAG-type" evidence="26">
    <location>
        <begin position="1229"/>
        <end position="1284"/>
    </location>
</feature>
<dbReference type="PROSITE" id="PS50081">
    <property type="entry name" value="ZF_DAG_PE_2"/>
    <property type="match status" value="1"/>
</dbReference>
<evidence type="ECO:0000256" key="3">
    <source>
        <dbReference type="ARBA" id="ARBA00004245"/>
    </source>
</evidence>
<dbReference type="InterPro" id="IPR057529">
    <property type="entry name" value="MRCK/ROCK_PH"/>
</dbReference>
<evidence type="ECO:0000313" key="30">
    <source>
        <dbReference type="Proteomes" id="UP001652700"/>
    </source>
</evidence>
<dbReference type="PROSITE" id="PS50003">
    <property type="entry name" value="PH_DOMAIN"/>
    <property type="match status" value="1"/>
</dbReference>
<evidence type="ECO:0000256" key="10">
    <source>
        <dbReference type="ARBA" id="ARBA00022679"/>
    </source>
</evidence>
<proteinExistence type="inferred from homology"/>
<keyword evidence="13" id="KW-0863">Zinc-finger</keyword>
<dbReference type="PANTHER" id="PTHR22988">
    <property type="entry name" value="MYOTONIC DYSTROPHY S/T KINASE-RELATED"/>
    <property type="match status" value="1"/>
</dbReference>
<evidence type="ECO:0000256" key="22">
    <source>
        <dbReference type="PROSITE-ProRule" id="PRU10141"/>
    </source>
</evidence>
<keyword evidence="17" id="KW-0460">Magnesium</keyword>
<dbReference type="InterPro" id="IPR008271">
    <property type="entry name" value="Ser/Thr_kinase_AS"/>
</dbReference>
<dbReference type="GeneID" id="114327074"/>
<dbReference type="SMART" id="SM00233">
    <property type="entry name" value="PH"/>
    <property type="match status" value="1"/>
</dbReference>
<dbReference type="SMART" id="SM00109">
    <property type="entry name" value="C1"/>
    <property type="match status" value="1"/>
</dbReference>
<evidence type="ECO:0000259" key="27">
    <source>
        <dbReference type="PROSITE" id="PS51285"/>
    </source>
</evidence>
<evidence type="ECO:0000256" key="9">
    <source>
        <dbReference type="ARBA" id="ARBA00022553"/>
    </source>
</evidence>
<dbReference type="Gene3D" id="3.90.1200.10">
    <property type="match status" value="1"/>
</dbReference>
<keyword evidence="20" id="KW-0206">Cytoskeleton</keyword>
<dbReference type="Gene3D" id="1.20.5.340">
    <property type="match status" value="1"/>
</dbReference>
<keyword evidence="12 22" id="KW-0547">Nucleotide-binding</keyword>
<evidence type="ECO:0000256" key="20">
    <source>
        <dbReference type="ARBA" id="ARBA00023212"/>
    </source>
</evidence>
<dbReference type="Gene3D" id="1.20.5.730">
    <property type="entry name" value="Single helix bin"/>
    <property type="match status" value="1"/>
</dbReference>
<comment type="cofactor">
    <cofactor evidence="1">
        <name>Mg(2+)</name>
        <dbReference type="ChEBI" id="CHEBI:18420"/>
    </cofactor>
</comment>
<keyword evidence="18 21" id="KW-0175">Coiled coil</keyword>
<feature type="coiled-coil region" evidence="23">
    <location>
        <begin position="850"/>
        <end position="986"/>
    </location>
</feature>
<evidence type="ECO:0000256" key="17">
    <source>
        <dbReference type="ARBA" id="ARBA00022842"/>
    </source>
</evidence>
<name>A0ABM5KJ04_DIAVI</name>
<dbReference type="SUPFAM" id="SSF103652">
    <property type="entry name" value="G protein-binding domain"/>
    <property type="match status" value="1"/>
</dbReference>
<evidence type="ECO:0000256" key="7">
    <source>
        <dbReference type="ARBA" id="ARBA00022490"/>
    </source>
</evidence>
<dbReference type="PROSITE" id="PS50011">
    <property type="entry name" value="PROTEIN_KINASE_DOM"/>
    <property type="match status" value="1"/>
</dbReference>